<dbReference type="SUPFAM" id="SSF53822">
    <property type="entry name" value="Periplasmic binding protein-like I"/>
    <property type="match status" value="1"/>
</dbReference>
<evidence type="ECO:0000256" key="2">
    <source>
        <dbReference type="SAM" id="SignalP"/>
    </source>
</evidence>
<gene>
    <name evidence="3" type="ORF">HF682_14425</name>
</gene>
<keyword evidence="2" id="KW-0732">Signal</keyword>
<dbReference type="InterPro" id="IPR028082">
    <property type="entry name" value="Peripla_BP_I"/>
</dbReference>
<dbReference type="Pfam" id="PF04348">
    <property type="entry name" value="LppC"/>
    <property type="match status" value="2"/>
</dbReference>
<reference evidence="3 4" key="1">
    <citation type="submission" date="2020-04" db="EMBL/GenBank/DDBJ databases">
        <title>Draft genome of Leeia sp. IMCC25680.</title>
        <authorList>
            <person name="Song J."/>
            <person name="Cho J.-C."/>
        </authorList>
    </citation>
    <scope>NUCLEOTIDE SEQUENCE [LARGE SCALE GENOMIC DNA]</scope>
    <source>
        <strain evidence="3 4">IMCC25680</strain>
    </source>
</reference>
<accession>A0A847SGM6</accession>
<protein>
    <submittedName>
        <fullName evidence="3">Penicillin-binding protein activator</fullName>
    </submittedName>
</protein>
<dbReference type="AlphaFoldDB" id="A0A847SGM6"/>
<proteinExistence type="predicted"/>
<dbReference type="EMBL" id="JABAIM010000003">
    <property type="protein sequence ID" value="NLR76359.1"/>
    <property type="molecule type" value="Genomic_DNA"/>
</dbReference>
<feature type="chain" id="PRO_5032533960" evidence="2">
    <location>
        <begin position="26"/>
        <end position="360"/>
    </location>
</feature>
<keyword evidence="4" id="KW-1185">Reference proteome</keyword>
<sequence length="360" mass="39121">MRLSALFRVAVALLYGLGLSLASQAEENPASAPAATPQTPHIALLLPLQSKALGPSADAIKSGFMAGFERASSNALPYVVYPMADEGAEVVDTYQLAVRSGARVVVGPLTIPALKTLVDRQAISVPTLGLNTLSSEQPAPEKLYLLNLSGAAEARLVARKAWQAGLKRATTLALDSAVDQRMQQAFVAEWEKLGGTMVSQVNVPTVKPNYPSLKPMLAQCQCDVFFLATDATRARTIRPYLPPDVAVYATSQAYTGQIKSPANFDLRNLRFYDMPWLLQLDHPAVMIYSRSPVPLSLSNERLYALGIDAWRLAEKMLTHQSQQPLELDGVSGRLVLLPDGQFQRELTGAEIQNDEVRLLP</sequence>
<dbReference type="GO" id="GO:0009252">
    <property type="term" value="P:peptidoglycan biosynthetic process"/>
    <property type="evidence" value="ECO:0007669"/>
    <property type="project" value="TreeGrafter"/>
</dbReference>
<dbReference type="GO" id="GO:0030234">
    <property type="term" value="F:enzyme regulator activity"/>
    <property type="evidence" value="ECO:0007669"/>
    <property type="project" value="TreeGrafter"/>
</dbReference>
<dbReference type="Gene3D" id="3.40.50.2300">
    <property type="match status" value="2"/>
</dbReference>
<dbReference type="InterPro" id="IPR007443">
    <property type="entry name" value="LpoA"/>
</dbReference>
<keyword evidence="1" id="KW-0472">Membrane</keyword>
<evidence type="ECO:0000313" key="3">
    <source>
        <dbReference type="EMBL" id="NLR76359.1"/>
    </source>
</evidence>
<feature type="signal peptide" evidence="2">
    <location>
        <begin position="1"/>
        <end position="25"/>
    </location>
</feature>
<dbReference type="PANTHER" id="PTHR38038:SF1">
    <property type="entry name" value="PENICILLIN-BINDING PROTEIN ACTIVATOR LPOA"/>
    <property type="match status" value="1"/>
</dbReference>
<name>A0A847SGM6_9NEIS</name>
<dbReference type="RefSeq" id="WP_168878018.1">
    <property type="nucleotide sequence ID" value="NZ_JABAIM010000003.1"/>
</dbReference>
<dbReference type="PANTHER" id="PTHR38038">
    <property type="entry name" value="PENICILLIN-BINDING PROTEIN ACTIVATOR LPOA"/>
    <property type="match status" value="1"/>
</dbReference>
<comment type="caution">
    <text evidence="3">The sequence shown here is derived from an EMBL/GenBank/DDBJ whole genome shotgun (WGS) entry which is preliminary data.</text>
</comment>
<dbReference type="GO" id="GO:0031241">
    <property type="term" value="C:periplasmic side of cell outer membrane"/>
    <property type="evidence" value="ECO:0007669"/>
    <property type="project" value="TreeGrafter"/>
</dbReference>
<evidence type="ECO:0000313" key="4">
    <source>
        <dbReference type="Proteomes" id="UP000587991"/>
    </source>
</evidence>
<dbReference type="CDD" id="cd06339">
    <property type="entry name" value="PBP1_YraM_LppC_lipoprotein-like"/>
    <property type="match status" value="1"/>
</dbReference>
<dbReference type="Proteomes" id="UP000587991">
    <property type="component" value="Unassembled WGS sequence"/>
</dbReference>
<organism evidence="3 4">
    <name type="scientific">Leeia aquatica</name>
    <dbReference type="NCBI Taxonomy" id="2725557"/>
    <lineage>
        <taxon>Bacteria</taxon>
        <taxon>Pseudomonadati</taxon>
        <taxon>Pseudomonadota</taxon>
        <taxon>Betaproteobacteria</taxon>
        <taxon>Neisseriales</taxon>
        <taxon>Leeiaceae</taxon>
        <taxon>Leeia</taxon>
    </lineage>
</organism>
<evidence type="ECO:0000256" key="1">
    <source>
        <dbReference type="ARBA" id="ARBA00023136"/>
    </source>
</evidence>